<name>A0A9P8Q1K4_WICPI</name>
<comment type="caution">
    <text evidence="1">The sequence shown here is derived from an EMBL/GenBank/DDBJ whole genome shotgun (WGS) entry which is preliminary data.</text>
</comment>
<keyword evidence="2" id="KW-1185">Reference proteome</keyword>
<gene>
    <name evidence="1" type="ORF">WICPIJ_006874</name>
</gene>
<dbReference type="AlphaFoldDB" id="A0A9P8Q1K4"/>
<sequence length="113" mass="12622">MSWMFVMGLLPFVGEPVSDFVGDRFFEGEEFVLLTPLFNCWLNMLMNALVVFGGSGTRSMDGPKTLSSFLNLLTAKMAQMWYLADSSFGRSGIIERDLLYKLEVSVFKLAGSV</sequence>
<proteinExistence type="predicted"/>
<protein>
    <submittedName>
        <fullName evidence="1">Uncharacterized protein</fullName>
    </submittedName>
</protein>
<organism evidence="1 2">
    <name type="scientific">Wickerhamomyces pijperi</name>
    <name type="common">Yeast</name>
    <name type="synonym">Pichia pijperi</name>
    <dbReference type="NCBI Taxonomy" id="599730"/>
    <lineage>
        <taxon>Eukaryota</taxon>
        <taxon>Fungi</taxon>
        <taxon>Dikarya</taxon>
        <taxon>Ascomycota</taxon>
        <taxon>Saccharomycotina</taxon>
        <taxon>Saccharomycetes</taxon>
        <taxon>Phaffomycetales</taxon>
        <taxon>Wickerhamomycetaceae</taxon>
        <taxon>Wickerhamomyces</taxon>
    </lineage>
</organism>
<evidence type="ECO:0000313" key="2">
    <source>
        <dbReference type="Proteomes" id="UP000774326"/>
    </source>
</evidence>
<accession>A0A9P8Q1K4</accession>
<reference evidence="1" key="1">
    <citation type="journal article" date="2021" name="Open Biol.">
        <title>Shared evolutionary footprints suggest mitochondrial oxidative damage underlies multiple complex I losses in fungi.</title>
        <authorList>
            <person name="Schikora-Tamarit M.A."/>
            <person name="Marcet-Houben M."/>
            <person name="Nosek J."/>
            <person name="Gabaldon T."/>
        </authorList>
    </citation>
    <scope>NUCLEOTIDE SEQUENCE</scope>
    <source>
        <strain evidence="1">CBS2887</strain>
    </source>
</reference>
<reference evidence="1" key="2">
    <citation type="submission" date="2021-01" db="EMBL/GenBank/DDBJ databases">
        <authorList>
            <person name="Schikora-Tamarit M.A."/>
        </authorList>
    </citation>
    <scope>NUCLEOTIDE SEQUENCE</scope>
    <source>
        <strain evidence="1">CBS2887</strain>
    </source>
</reference>
<evidence type="ECO:0000313" key="1">
    <source>
        <dbReference type="EMBL" id="KAH3682162.1"/>
    </source>
</evidence>
<dbReference type="EMBL" id="JAEUBG010003893">
    <property type="protein sequence ID" value="KAH3682162.1"/>
    <property type="molecule type" value="Genomic_DNA"/>
</dbReference>
<dbReference type="Proteomes" id="UP000774326">
    <property type="component" value="Unassembled WGS sequence"/>
</dbReference>